<keyword evidence="3 5" id="KW-0347">Helicase</keyword>
<organism evidence="8 9">
    <name type="scientific">Gordonia bronchialis (strain ATCC 25592 / DSM 43247 / BCRC 13721 / JCM 3198 / KCTC 3076 / NBRC 16047 / NCTC 10667)</name>
    <name type="common">Rhodococcus bronchialis</name>
    <dbReference type="NCBI Taxonomy" id="526226"/>
    <lineage>
        <taxon>Bacteria</taxon>
        <taxon>Bacillati</taxon>
        <taxon>Actinomycetota</taxon>
        <taxon>Actinomycetes</taxon>
        <taxon>Mycobacteriales</taxon>
        <taxon>Gordoniaceae</taxon>
        <taxon>Gordonia</taxon>
    </lineage>
</organism>
<dbReference type="eggNOG" id="COG3973">
    <property type="taxonomic scope" value="Bacteria"/>
</dbReference>
<keyword evidence="1 5" id="KW-0547">Nucleotide-binding</keyword>
<feature type="binding site" evidence="5">
    <location>
        <begin position="219"/>
        <end position="226"/>
    </location>
    <ligand>
        <name>ATP</name>
        <dbReference type="ChEBI" id="CHEBI:30616"/>
    </ligand>
</feature>
<evidence type="ECO:0000256" key="1">
    <source>
        <dbReference type="ARBA" id="ARBA00022741"/>
    </source>
</evidence>
<dbReference type="GO" id="GO:0000725">
    <property type="term" value="P:recombinational repair"/>
    <property type="evidence" value="ECO:0007669"/>
    <property type="project" value="TreeGrafter"/>
</dbReference>
<dbReference type="InterPro" id="IPR027417">
    <property type="entry name" value="P-loop_NTPase"/>
</dbReference>
<evidence type="ECO:0000256" key="4">
    <source>
        <dbReference type="ARBA" id="ARBA00022840"/>
    </source>
</evidence>
<feature type="domain" description="UvrD-like helicase ATP-binding" evidence="7">
    <location>
        <begin position="198"/>
        <end position="628"/>
    </location>
</feature>
<dbReference type="GO" id="GO:0005829">
    <property type="term" value="C:cytosol"/>
    <property type="evidence" value="ECO:0007669"/>
    <property type="project" value="TreeGrafter"/>
</dbReference>
<dbReference type="PANTHER" id="PTHR11070">
    <property type="entry name" value="UVRD / RECB / PCRA DNA HELICASE FAMILY MEMBER"/>
    <property type="match status" value="1"/>
</dbReference>
<evidence type="ECO:0000256" key="2">
    <source>
        <dbReference type="ARBA" id="ARBA00022801"/>
    </source>
</evidence>
<proteinExistence type="predicted"/>
<dbReference type="KEGG" id="gbr:Gbro_2857"/>
<evidence type="ECO:0000259" key="7">
    <source>
        <dbReference type="PROSITE" id="PS51198"/>
    </source>
</evidence>
<evidence type="ECO:0000256" key="5">
    <source>
        <dbReference type="PROSITE-ProRule" id="PRU00560"/>
    </source>
</evidence>
<dbReference type="GO" id="GO:0016787">
    <property type="term" value="F:hydrolase activity"/>
    <property type="evidence" value="ECO:0007669"/>
    <property type="project" value="UniProtKB-UniRule"/>
</dbReference>
<keyword evidence="4 5" id="KW-0067">ATP-binding</keyword>
<evidence type="ECO:0000256" key="3">
    <source>
        <dbReference type="ARBA" id="ARBA00022806"/>
    </source>
</evidence>
<dbReference type="SUPFAM" id="SSF52540">
    <property type="entry name" value="P-loop containing nucleoside triphosphate hydrolases"/>
    <property type="match status" value="1"/>
</dbReference>
<dbReference type="PROSITE" id="PS51198">
    <property type="entry name" value="UVRD_HELICASE_ATP_BIND"/>
    <property type="match status" value="1"/>
</dbReference>
<name>D0L979_GORB4</name>
<protein>
    <submittedName>
        <fullName evidence="8">Superfamily I DNA and RNA helicase-like protein</fullName>
    </submittedName>
</protein>
<dbReference type="PANTHER" id="PTHR11070:SF45">
    <property type="entry name" value="DNA 3'-5' HELICASE"/>
    <property type="match status" value="1"/>
</dbReference>
<reference evidence="9" key="1">
    <citation type="submission" date="2009-10" db="EMBL/GenBank/DDBJ databases">
        <title>The complete chromosome of Gordonia bronchialis DSM 43247.</title>
        <authorList>
            <consortium name="US DOE Joint Genome Institute (JGI-PGF)"/>
            <person name="Lucas S."/>
            <person name="Copeland A."/>
            <person name="Lapidus A."/>
            <person name="Glavina del Rio T."/>
            <person name="Dalin E."/>
            <person name="Tice H."/>
            <person name="Bruce D."/>
            <person name="Goodwin L."/>
            <person name="Pitluck S."/>
            <person name="Kyrpides N."/>
            <person name="Mavromatis K."/>
            <person name="Ivanova N."/>
            <person name="Ovchinnikova G."/>
            <person name="Saunders E."/>
            <person name="Brettin T."/>
            <person name="Detter J.C."/>
            <person name="Han C."/>
            <person name="Larimer F."/>
            <person name="Land M."/>
            <person name="Hauser L."/>
            <person name="Markowitz V."/>
            <person name="Cheng J.-F."/>
            <person name="Hugenholtz P."/>
            <person name="Woyke T."/>
            <person name="Wu D."/>
            <person name="Jando M."/>
            <person name="Schneider S."/>
            <person name="Goeker M."/>
            <person name="Klenk H.-P."/>
            <person name="Eisen J.A."/>
        </authorList>
    </citation>
    <scope>NUCLEOTIDE SEQUENCE [LARGE SCALE GENOMIC DNA]</scope>
    <source>
        <strain evidence="9">ATCC 25592 / DSM 43247 / BCRC 13721 / JCM 3198 / KCTC 3076 / NBRC 16047 / NCTC 10667</strain>
    </source>
</reference>
<dbReference type="GO" id="GO:0003677">
    <property type="term" value="F:DNA binding"/>
    <property type="evidence" value="ECO:0007669"/>
    <property type="project" value="InterPro"/>
</dbReference>
<evidence type="ECO:0000256" key="6">
    <source>
        <dbReference type="SAM" id="MobiDB-lite"/>
    </source>
</evidence>
<dbReference type="GO" id="GO:0005524">
    <property type="term" value="F:ATP binding"/>
    <property type="evidence" value="ECO:0007669"/>
    <property type="project" value="UniProtKB-UniRule"/>
</dbReference>
<dbReference type="GO" id="GO:0043138">
    <property type="term" value="F:3'-5' DNA helicase activity"/>
    <property type="evidence" value="ECO:0007669"/>
    <property type="project" value="TreeGrafter"/>
</dbReference>
<keyword evidence="9" id="KW-1185">Reference proteome</keyword>
<evidence type="ECO:0000313" key="8">
    <source>
        <dbReference type="EMBL" id="ACY22070.1"/>
    </source>
</evidence>
<dbReference type="InterPro" id="IPR000212">
    <property type="entry name" value="DNA_helicase_UvrD/REP"/>
</dbReference>
<sequence length="788" mass="86485">MTAVSPDADPRFDEEQAHLDRVYGRLDRMRSTTRRRLSTTLSESGGTPQARSERESYERMYTEDLAKFDAAEHNLYFGRLDLDDGEVRRIGRIGVLDDGIGEDGVRDEEAADSTLLLDWRAPLSRPFYLATPAAPEEVTRRRHIRTRSRKVRGVSDELLTGAEADFDDVGNGDVVNESALVAALNAARTGEMTDIVETIQREQDLIIRSTHRGVTVIQGGPGTGKTAVALHRAAYLLYTHRDILSRSGILIVGPNDDFLTYIGQVLPSLGESGVLLSTIGNLFPGVTAQAVDSRAAAVVKGDLRMVDVLKRAVRARQSLPSTPVTVDFDGYQVQIDSALIKNARAKARSTRRAHNLAQRPFLRAAVGELAVRHANTIGASLLDGSQLLSVDDIADIRDDMSRDPDIRAALVRYWPSLTPQDLLRDFYADPAAIRRATPGWSDAERGALGRPAGPRESSGTDFSPADVPLLDELAELIGYGTEDAERAERARWRRQLAEAQDALDILTGSAPQDIEDELDPEILMAYDLIDAEQLAARQTEVRSATTAERAYGDRTWTFGHVIVDEAQELSAMAWRMIMRRIPNRWMTIIGDTAQTSDEAGTRSWREVLQPYVANRWQLRELTVNYRTPSEIMRYATRVLGRIGDAATAPTSLRSNGIQPTSVTPDAVGQPTLEDAVVAVSRHQHTGLTAVIVPEMLYRSVSAAVAGAGLDDPPRVYTVRTAKGLEFDTTVVVEPSAIIGEADGPEQYGYSDLYVALTRATQRLLVVHAQPLPDELADMPTQPNPTPAD</sequence>
<reference evidence="8 9" key="2">
    <citation type="journal article" date="2010" name="Stand. Genomic Sci.">
        <title>Complete genome sequence of Gordonia bronchialis type strain (3410).</title>
        <authorList>
            <person name="Ivanova N."/>
            <person name="Sikorski J."/>
            <person name="Jando M."/>
            <person name="Lapidus A."/>
            <person name="Nolan M."/>
            <person name="Lucas S."/>
            <person name="Del Rio T.G."/>
            <person name="Tice H."/>
            <person name="Copeland A."/>
            <person name="Cheng J.F."/>
            <person name="Chen F."/>
            <person name="Bruce D."/>
            <person name="Goodwin L."/>
            <person name="Pitluck S."/>
            <person name="Mavromatis K."/>
            <person name="Ovchinnikova G."/>
            <person name="Pati A."/>
            <person name="Chen A."/>
            <person name="Palaniappan K."/>
            <person name="Land M."/>
            <person name="Hauser L."/>
            <person name="Chang Y.J."/>
            <person name="Jeffries C.D."/>
            <person name="Chain P."/>
            <person name="Saunders E."/>
            <person name="Han C."/>
            <person name="Detter J.C."/>
            <person name="Brettin T."/>
            <person name="Rohde M."/>
            <person name="Goker M."/>
            <person name="Bristow J."/>
            <person name="Eisen J.A."/>
            <person name="Markowitz V."/>
            <person name="Hugenholtz P."/>
            <person name="Klenk H.P."/>
            <person name="Kyrpides N.C."/>
        </authorList>
    </citation>
    <scope>NUCLEOTIDE SEQUENCE [LARGE SCALE GENOMIC DNA]</scope>
    <source>
        <strain evidence="9">ATCC 25592 / DSM 43247 / BCRC 13721 / JCM 3198 / KCTC 3076 / NBRC 16047 / NCTC 10667</strain>
    </source>
</reference>
<gene>
    <name evidence="8" type="ordered locus">Gbro_2857</name>
</gene>
<dbReference type="STRING" id="526226.Gbro_2857"/>
<accession>D0L979</accession>
<dbReference type="Gene3D" id="3.40.50.300">
    <property type="entry name" value="P-loop containing nucleotide triphosphate hydrolases"/>
    <property type="match status" value="3"/>
</dbReference>
<dbReference type="OrthoDB" id="9787585at2"/>
<dbReference type="InterPro" id="IPR014016">
    <property type="entry name" value="UvrD-like_ATP-bd"/>
</dbReference>
<dbReference type="HOGENOM" id="CLU_010312_3_1_11"/>
<feature type="region of interest" description="Disordered" evidence="6">
    <location>
        <begin position="30"/>
        <end position="57"/>
    </location>
</feature>
<dbReference type="AlphaFoldDB" id="D0L979"/>
<feature type="region of interest" description="Disordered" evidence="6">
    <location>
        <begin position="442"/>
        <end position="464"/>
    </location>
</feature>
<dbReference type="RefSeq" id="WP_012834586.1">
    <property type="nucleotide sequence ID" value="NC_013441.1"/>
</dbReference>
<evidence type="ECO:0000313" key="9">
    <source>
        <dbReference type="Proteomes" id="UP000001219"/>
    </source>
</evidence>
<keyword evidence="2 5" id="KW-0378">Hydrolase</keyword>
<dbReference type="EMBL" id="CP001802">
    <property type="protein sequence ID" value="ACY22070.1"/>
    <property type="molecule type" value="Genomic_DNA"/>
</dbReference>
<dbReference type="Proteomes" id="UP000001219">
    <property type="component" value="Chromosome"/>
</dbReference>